<evidence type="ECO:0000313" key="2">
    <source>
        <dbReference type="EnsemblMetazoa" id="AALFPA23_014435.P20977"/>
    </source>
</evidence>
<keyword evidence="3" id="KW-1185">Reference proteome</keyword>
<proteinExistence type="predicted"/>
<evidence type="ECO:0000256" key="1">
    <source>
        <dbReference type="SAM" id="MobiDB-lite"/>
    </source>
</evidence>
<feature type="region of interest" description="Disordered" evidence="1">
    <location>
        <begin position="71"/>
        <end position="108"/>
    </location>
</feature>
<reference evidence="3" key="1">
    <citation type="journal article" date="2015" name="Proc. Natl. Acad. Sci. U.S.A.">
        <title>Genome sequence of the Asian Tiger mosquito, Aedes albopictus, reveals insights into its biology, genetics, and evolution.</title>
        <authorList>
            <person name="Chen X.G."/>
            <person name="Jiang X."/>
            <person name="Gu J."/>
            <person name="Xu M."/>
            <person name="Wu Y."/>
            <person name="Deng Y."/>
            <person name="Zhang C."/>
            <person name="Bonizzoni M."/>
            <person name="Dermauw W."/>
            <person name="Vontas J."/>
            <person name="Armbruster P."/>
            <person name="Huang X."/>
            <person name="Yang Y."/>
            <person name="Zhang H."/>
            <person name="He W."/>
            <person name="Peng H."/>
            <person name="Liu Y."/>
            <person name="Wu K."/>
            <person name="Chen J."/>
            <person name="Lirakis M."/>
            <person name="Topalis P."/>
            <person name="Van Leeuwen T."/>
            <person name="Hall A.B."/>
            <person name="Jiang X."/>
            <person name="Thorpe C."/>
            <person name="Mueller R.L."/>
            <person name="Sun C."/>
            <person name="Waterhouse R.M."/>
            <person name="Yan G."/>
            <person name="Tu Z.J."/>
            <person name="Fang X."/>
            <person name="James A.A."/>
        </authorList>
    </citation>
    <scope>NUCLEOTIDE SEQUENCE [LARGE SCALE GENOMIC DNA]</scope>
    <source>
        <strain evidence="3">Foshan</strain>
    </source>
</reference>
<sequence>MGDGDTMDIRRSEQAQLQHSASMAGQDQHQRQVDQWQHSPVLRSVYQNQNAPFPSVPVEIRPQHQHQFIDQPSHQTPAGVNECPIDSLPYDGQSAVQAPPPPSSSGRFPLDREQYLEEQFRQMREASDKYFNSMNRLMELQYQAYVERMKTFNQQTQLMFSLCWAARAPQPTYKSFPISTKQQETQHQAPFPNDAYSTAAVINEEQPRQPRVDQLIVSEPALRCDDQQQQSQEIKKPIVVPAAPDGSSEVGLEHAQQNEQAAGVFKSCIVGSLRKVEIVSDKHPPIGAIESDRKFVQYFLDRHGHRMDLARGRASVFSDVFEWMINQGGVRVKLRVCTTVLIANMITGHAFTTVHHHRSSCARRPL</sequence>
<dbReference type="GeneID" id="134289813"/>
<accession>A0ABM1Z2P6</accession>
<feature type="region of interest" description="Disordered" evidence="1">
    <location>
        <begin position="1"/>
        <end position="38"/>
    </location>
</feature>
<protein>
    <submittedName>
        <fullName evidence="2">Uncharacterized protein</fullName>
    </submittedName>
</protein>
<dbReference type="Proteomes" id="UP000069940">
    <property type="component" value="Unassembled WGS sequence"/>
</dbReference>
<name>A0ABM1Z2P6_AEDAL</name>
<reference evidence="2" key="2">
    <citation type="submission" date="2025-05" db="UniProtKB">
        <authorList>
            <consortium name="EnsemblMetazoa"/>
        </authorList>
    </citation>
    <scope>IDENTIFICATION</scope>
    <source>
        <strain evidence="2">Foshan</strain>
    </source>
</reference>
<dbReference type="EnsemblMetazoa" id="AALFPA23_014435.R20977">
    <property type="protein sequence ID" value="AALFPA23_014435.P20977"/>
    <property type="gene ID" value="AALFPA23_014435"/>
</dbReference>
<evidence type="ECO:0000313" key="3">
    <source>
        <dbReference type="Proteomes" id="UP000069940"/>
    </source>
</evidence>
<feature type="compositionally biased region" description="Polar residues" evidence="1">
    <location>
        <begin position="14"/>
        <end position="25"/>
    </location>
</feature>
<dbReference type="RefSeq" id="XP_062712352.1">
    <property type="nucleotide sequence ID" value="XM_062856368.1"/>
</dbReference>
<organism evidence="2 3">
    <name type="scientific">Aedes albopictus</name>
    <name type="common">Asian tiger mosquito</name>
    <name type="synonym">Stegomyia albopicta</name>
    <dbReference type="NCBI Taxonomy" id="7160"/>
    <lineage>
        <taxon>Eukaryota</taxon>
        <taxon>Metazoa</taxon>
        <taxon>Ecdysozoa</taxon>
        <taxon>Arthropoda</taxon>
        <taxon>Hexapoda</taxon>
        <taxon>Insecta</taxon>
        <taxon>Pterygota</taxon>
        <taxon>Neoptera</taxon>
        <taxon>Endopterygota</taxon>
        <taxon>Diptera</taxon>
        <taxon>Nematocera</taxon>
        <taxon>Culicoidea</taxon>
        <taxon>Culicidae</taxon>
        <taxon>Culicinae</taxon>
        <taxon>Aedini</taxon>
        <taxon>Aedes</taxon>
        <taxon>Stegomyia</taxon>
    </lineage>
</organism>